<name>A0A0B1QZS2_9GAMM</name>
<accession>A0A0B1QZS2</accession>
<dbReference type="Pfam" id="PF06864">
    <property type="entry name" value="PAP_PilO"/>
    <property type="match status" value="1"/>
</dbReference>
<dbReference type="RefSeq" id="WP_039335609.1">
    <property type="nucleotide sequence ID" value="NZ_JTJJ01000102.1"/>
</dbReference>
<reference evidence="1 2" key="1">
    <citation type="submission" date="2014-11" db="EMBL/GenBank/DDBJ databases">
        <title>Genome sequencing of Pantoea rodasii ND03.</title>
        <authorList>
            <person name="Muhamad Yunos N.Y."/>
            <person name="Chan K.-G."/>
        </authorList>
    </citation>
    <scope>NUCLEOTIDE SEQUENCE [LARGE SCALE GENOMIC DNA]</scope>
    <source>
        <strain evidence="1 2">ND03</strain>
    </source>
</reference>
<evidence type="ECO:0008006" key="3">
    <source>
        <dbReference type="Google" id="ProtNLM"/>
    </source>
</evidence>
<dbReference type="InterPro" id="IPR009663">
    <property type="entry name" value="PAP_PilO"/>
</dbReference>
<organism evidence="1 2">
    <name type="scientific">Pantoea rodasii</name>
    <dbReference type="NCBI Taxonomy" id="1076549"/>
    <lineage>
        <taxon>Bacteria</taxon>
        <taxon>Pseudomonadati</taxon>
        <taxon>Pseudomonadota</taxon>
        <taxon>Gammaproteobacteria</taxon>
        <taxon>Enterobacterales</taxon>
        <taxon>Erwiniaceae</taxon>
        <taxon>Pantoea</taxon>
    </lineage>
</organism>
<evidence type="ECO:0000313" key="1">
    <source>
        <dbReference type="EMBL" id="KHJ65879.1"/>
    </source>
</evidence>
<gene>
    <name evidence="1" type="ORF">QU24_22135</name>
</gene>
<proteinExistence type="predicted"/>
<dbReference type="Proteomes" id="UP000030853">
    <property type="component" value="Unassembled WGS sequence"/>
</dbReference>
<comment type="caution">
    <text evidence="1">The sequence shown here is derived from an EMBL/GenBank/DDBJ whole genome shotgun (WGS) entry which is preliminary data.</text>
</comment>
<evidence type="ECO:0000313" key="2">
    <source>
        <dbReference type="Proteomes" id="UP000030853"/>
    </source>
</evidence>
<sequence>MTSELMPAPAISVVPAGKTALVAGLQWQWVSARGRRRMRIEARDQLASHWLALPAGTADDPASWLGCLTDDASAVPKGKRLASLAAALIGSVPADCWGIFLLPGGKYWFMAVTGGHPSPYGDVVGDAATALRAAELFRTTAPAPSSGWSVFDPDSLLDLPAARRESLDSLLPASIPARAALHKTDSRTASRLLLLAVVCAGAAWYGTHWIEVRKKAEHDAWVQAELTRAREAAALKPASLSKPWGGQPDFSGMLSACVKQWRQAPLSIAGWVFSRATCEATGQLTLHYALPDGGTVGDFAARLPQLYGPGTPAVFNMPGPSDDASFKETVHFAPAPPEALLPGDEQLRRMTSYAQRLRANLRFTEPVLLTQTVGQDQVPLPWKRYSFTFITDIPPDRLFDASRFPGNGLRLSSVKAELHSSRLTYTLEGMLYAEK</sequence>
<dbReference type="AlphaFoldDB" id="A0A0B1QZS2"/>
<protein>
    <recommendedName>
        <fullName evidence="3">Pilus assembly protein PilO</fullName>
    </recommendedName>
</protein>
<dbReference type="EMBL" id="JTJJ01000102">
    <property type="protein sequence ID" value="KHJ65879.1"/>
    <property type="molecule type" value="Genomic_DNA"/>
</dbReference>